<evidence type="ECO:0000313" key="2">
    <source>
        <dbReference type="Proteomes" id="UP001501000"/>
    </source>
</evidence>
<keyword evidence="2" id="KW-1185">Reference proteome</keyword>
<accession>A0ABP7M1D3</accession>
<gene>
    <name evidence="1" type="ORF">GCM10022244_23560</name>
</gene>
<dbReference type="Proteomes" id="UP001501000">
    <property type="component" value="Unassembled WGS sequence"/>
</dbReference>
<dbReference type="EMBL" id="BAABAJ010000006">
    <property type="protein sequence ID" value="GAA3912845.1"/>
    <property type="molecule type" value="Genomic_DNA"/>
</dbReference>
<organism evidence="1 2">
    <name type="scientific">Streptomyces gulbargensis</name>
    <dbReference type="NCBI Taxonomy" id="364901"/>
    <lineage>
        <taxon>Bacteria</taxon>
        <taxon>Bacillati</taxon>
        <taxon>Actinomycetota</taxon>
        <taxon>Actinomycetes</taxon>
        <taxon>Kitasatosporales</taxon>
        <taxon>Streptomycetaceae</taxon>
        <taxon>Streptomyces</taxon>
    </lineage>
</organism>
<comment type="caution">
    <text evidence="1">The sequence shown here is derived from an EMBL/GenBank/DDBJ whole genome shotgun (WGS) entry which is preliminary data.</text>
</comment>
<name>A0ABP7M1D3_9ACTN</name>
<sequence length="118" mass="13535">MISRDRIRQIRAESDSEHRTHEWADRIIDELLTEAETRNAVDFAIRGMTDSQGRHLAQRITAVHRYGTPPTAAELDEAYDLLVLLLTAGATYGITLDDWDWVADLPGTCRDLIRHKHR</sequence>
<protein>
    <submittedName>
        <fullName evidence="1">Uncharacterized protein</fullName>
    </submittedName>
</protein>
<proteinExistence type="predicted"/>
<evidence type="ECO:0000313" key="1">
    <source>
        <dbReference type="EMBL" id="GAA3912845.1"/>
    </source>
</evidence>
<dbReference type="RefSeq" id="WP_345281467.1">
    <property type="nucleotide sequence ID" value="NZ_BAABAJ010000006.1"/>
</dbReference>
<reference evidence="2" key="1">
    <citation type="journal article" date="2019" name="Int. J. Syst. Evol. Microbiol.">
        <title>The Global Catalogue of Microorganisms (GCM) 10K type strain sequencing project: providing services to taxonomists for standard genome sequencing and annotation.</title>
        <authorList>
            <consortium name="The Broad Institute Genomics Platform"/>
            <consortium name="The Broad Institute Genome Sequencing Center for Infectious Disease"/>
            <person name="Wu L."/>
            <person name="Ma J."/>
        </authorList>
    </citation>
    <scope>NUCLEOTIDE SEQUENCE [LARGE SCALE GENOMIC DNA]</scope>
    <source>
        <strain evidence="2">JCM 16956</strain>
    </source>
</reference>